<reference evidence="2" key="1">
    <citation type="journal article" date="2019" name="Int. J. Syst. Evol. Microbiol.">
        <title>The Global Catalogue of Microorganisms (GCM) 10K type strain sequencing project: providing services to taxonomists for standard genome sequencing and annotation.</title>
        <authorList>
            <consortium name="The Broad Institute Genomics Platform"/>
            <consortium name="The Broad Institute Genome Sequencing Center for Infectious Disease"/>
            <person name="Wu L."/>
            <person name="Ma J."/>
        </authorList>
    </citation>
    <scope>NUCLEOTIDE SEQUENCE [LARGE SCALE GENOMIC DNA]</scope>
    <source>
        <strain evidence="2">IBRC-M 10908</strain>
    </source>
</reference>
<proteinExistence type="predicted"/>
<evidence type="ECO:0000313" key="1">
    <source>
        <dbReference type="EMBL" id="MFC4334624.1"/>
    </source>
</evidence>
<sequence length="223" mass="24232">METCILRLAAIASSVLMILTGCTTSDPEPSNESSDIRDEPTELLSIDSLCSELNTEKLVSQFGEPYTGPDPVGGVLDDSPTKCKMVFSLANGPKSGRFTIDLIPTKSSSESLEQYEDLSLFEAPEFKYDSLLGDFNLGEIGSPPGEMESPVVIWRVSAPNYVVYGQMGYGGYSTVIPCETPDRHPDDGVNSELPCIAGFEEIYNYLKDDYIPSAVEVLNDLST</sequence>
<organism evidence="1 2">
    <name type="scientific">Salininema proteolyticum</name>
    <dbReference type="NCBI Taxonomy" id="1607685"/>
    <lineage>
        <taxon>Bacteria</taxon>
        <taxon>Bacillati</taxon>
        <taxon>Actinomycetota</taxon>
        <taxon>Actinomycetes</taxon>
        <taxon>Glycomycetales</taxon>
        <taxon>Glycomycetaceae</taxon>
        <taxon>Salininema</taxon>
    </lineage>
</organism>
<evidence type="ECO:0000313" key="2">
    <source>
        <dbReference type="Proteomes" id="UP001595823"/>
    </source>
</evidence>
<protein>
    <submittedName>
        <fullName evidence="1">Uncharacterized protein</fullName>
    </submittedName>
</protein>
<gene>
    <name evidence="1" type="ORF">ACFPET_05370</name>
</gene>
<dbReference type="RefSeq" id="WP_380618493.1">
    <property type="nucleotide sequence ID" value="NZ_JBHSDK010000007.1"/>
</dbReference>
<comment type="caution">
    <text evidence="1">The sequence shown here is derived from an EMBL/GenBank/DDBJ whole genome shotgun (WGS) entry which is preliminary data.</text>
</comment>
<dbReference type="Proteomes" id="UP001595823">
    <property type="component" value="Unassembled WGS sequence"/>
</dbReference>
<dbReference type="EMBL" id="JBHSDK010000007">
    <property type="protein sequence ID" value="MFC4334624.1"/>
    <property type="molecule type" value="Genomic_DNA"/>
</dbReference>
<name>A0ABV8TVW7_9ACTN</name>
<accession>A0ABV8TVW7</accession>
<keyword evidence="2" id="KW-1185">Reference proteome</keyword>
<dbReference type="PROSITE" id="PS51257">
    <property type="entry name" value="PROKAR_LIPOPROTEIN"/>
    <property type="match status" value="1"/>
</dbReference>